<proteinExistence type="predicted"/>
<keyword evidence="2" id="KW-1185">Reference proteome</keyword>
<evidence type="ECO:0000313" key="2">
    <source>
        <dbReference type="Proteomes" id="UP001500689"/>
    </source>
</evidence>
<name>A0ABP6VV53_9PSEU</name>
<gene>
    <name evidence="1" type="ORF">GCM10022222_24920</name>
</gene>
<reference evidence="2" key="1">
    <citation type="journal article" date="2019" name="Int. J. Syst. Evol. Microbiol.">
        <title>The Global Catalogue of Microorganisms (GCM) 10K type strain sequencing project: providing services to taxonomists for standard genome sequencing and annotation.</title>
        <authorList>
            <consortium name="The Broad Institute Genomics Platform"/>
            <consortium name="The Broad Institute Genome Sequencing Center for Infectious Disease"/>
            <person name="Wu L."/>
            <person name="Ma J."/>
        </authorList>
    </citation>
    <scope>NUCLEOTIDE SEQUENCE [LARGE SCALE GENOMIC DNA]</scope>
    <source>
        <strain evidence="2">JCM 16898</strain>
    </source>
</reference>
<evidence type="ECO:0000313" key="1">
    <source>
        <dbReference type="EMBL" id="GAA3540281.1"/>
    </source>
</evidence>
<organism evidence="1 2">
    <name type="scientific">Amycolatopsis ultiminotia</name>
    <dbReference type="NCBI Taxonomy" id="543629"/>
    <lineage>
        <taxon>Bacteria</taxon>
        <taxon>Bacillati</taxon>
        <taxon>Actinomycetota</taxon>
        <taxon>Actinomycetes</taxon>
        <taxon>Pseudonocardiales</taxon>
        <taxon>Pseudonocardiaceae</taxon>
        <taxon>Amycolatopsis</taxon>
    </lineage>
</organism>
<comment type="caution">
    <text evidence="1">The sequence shown here is derived from an EMBL/GenBank/DDBJ whole genome shotgun (WGS) entry which is preliminary data.</text>
</comment>
<dbReference type="Proteomes" id="UP001500689">
    <property type="component" value="Unassembled WGS sequence"/>
</dbReference>
<accession>A0ABP6VV53</accession>
<protein>
    <submittedName>
        <fullName evidence="1">Uncharacterized protein</fullName>
    </submittedName>
</protein>
<dbReference type="EMBL" id="BAAAZN010000004">
    <property type="protein sequence ID" value="GAA3540281.1"/>
    <property type="molecule type" value="Genomic_DNA"/>
</dbReference>
<sequence>MSRTARSPRRDRASDDCGACERPAGSDFWRGEFLYAERAARSCRPAAVRVARSCQQWRVEWPARTELQVGLNCSNGPVAPIAPVARWDRVRGGYVRTSGPVAAIRGG</sequence>